<dbReference type="EMBL" id="JAULRT010000060">
    <property type="protein sequence ID" value="MDO3383081.1"/>
    <property type="molecule type" value="Genomic_DNA"/>
</dbReference>
<dbReference type="InterPro" id="IPR012347">
    <property type="entry name" value="Ferritin-like"/>
</dbReference>
<evidence type="ECO:0000313" key="1">
    <source>
        <dbReference type="EMBL" id="MDO3383081.1"/>
    </source>
</evidence>
<proteinExistence type="predicted"/>
<evidence type="ECO:0008006" key="3">
    <source>
        <dbReference type="Google" id="ProtNLM"/>
    </source>
</evidence>
<dbReference type="RefSeq" id="WP_302713788.1">
    <property type="nucleotide sequence ID" value="NZ_JAULRT010000060.1"/>
</dbReference>
<protein>
    <recommendedName>
        <fullName evidence="3">DUF2383 domain-containing protein</fullName>
    </recommendedName>
</protein>
<keyword evidence="2" id="KW-1185">Reference proteome</keyword>
<evidence type="ECO:0000313" key="2">
    <source>
        <dbReference type="Proteomes" id="UP001168380"/>
    </source>
</evidence>
<dbReference type="Gene3D" id="1.20.1260.10">
    <property type="match status" value="1"/>
</dbReference>
<comment type="caution">
    <text evidence="1">The sequence shown here is derived from an EMBL/GenBank/DDBJ whole genome shotgun (WGS) entry which is preliminary data.</text>
</comment>
<name>A0ABT8TKA1_9GAMM</name>
<dbReference type="Proteomes" id="UP001168380">
    <property type="component" value="Unassembled WGS sequence"/>
</dbReference>
<organism evidence="1 2">
    <name type="scientific">Gilvimarinus algae</name>
    <dbReference type="NCBI Taxonomy" id="3058037"/>
    <lineage>
        <taxon>Bacteria</taxon>
        <taxon>Pseudomonadati</taxon>
        <taxon>Pseudomonadota</taxon>
        <taxon>Gammaproteobacteria</taxon>
        <taxon>Cellvibrionales</taxon>
        <taxon>Cellvibrionaceae</taxon>
        <taxon>Gilvimarinus</taxon>
    </lineage>
</organism>
<reference evidence="1" key="1">
    <citation type="submission" date="2023-07" db="EMBL/GenBank/DDBJ databases">
        <title>Gilvimarinus algae sp. nov., isolated from the surface of Kelp.</title>
        <authorList>
            <person name="Sun Y.Y."/>
            <person name="Gong Y."/>
            <person name="Du Z.J."/>
        </authorList>
    </citation>
    <scope>NUCLEOTIDE SEQUENCE</scope>
    <source>
        <strain evidence="1">SDUM040014</strain>
    </source>
</reference>
<gene>
    <name evidence="1" type="ORF">QWI16_12955</name>
</gene>
<accession>A0ABT8TKA1</accession>
<sequence length="145" mass="16328">MSVLRNDVQVALNDVHVAFMESADHYRDAADFLNKASVSRGLIAIAEQRDQLVGDIEKAIRDSGDLPSVPDTDRETGEQLIQHLTAMFSADETQGVLQQRREDEQWLQELLDSPELACLAKDYQAIVSRCRDNIEWALEKLDSLS</sequence>